<evidence type="ECO:0000259" key="2">
    <source>
        <dbReference type="Pfam" id="PF17288"/>
    </source>
</evidence>
<dbReference type="InterPro" id="IPR052380">
    <property type="entry name" value="Viral_DNA_packaging_terminase"/>
</dbReference>
<dbReference type="Pfam" id="PF17288">
    <property type="entry name" value="Terminase_3C"/>
    <property type="match status" value="1"/>
</dbReference>
<dbReference type="NCBIfam" id="TIGR01547">
    <property type="entry name" value="phage_term_2"/>
    <property type="match status" value="1"/>
</dbReference>
<dbReference type="InterPro" id="IPR035412">
    <property type="entry name" value="Terminase_L_N"/>
</dbReference>
<protein>
    <submittedName>
        <fullName evidence="3">PBSX family phage terminase large subunit</fullName>
    </submittedName>
</protein>
<dbReference type="InterPro" id="IPR027417">
    <property type="entry name" value="P-loop_NTPase"/>
</dbReference>
<dbReference type="Proteomes" id="UP000222460">
    <property type="component" value="Unassembled WGS sequence"/>
</dbReference>
<dbReference type="AlphaFoldDB" id="A0A2C5WCW2"/>
<evidence type="ECO:0000313" key="4">
    <source>
        <dbReference type="Proteomes" id="UP000222460"/>
    </source>
</evidence>
<dbReference type="RefSeq" id="WP_098963765.1">
    <property type="nucleotide sequence ID" value="NZ_PDKZ01000001.1"/>
</dbReference>
<name>A0A2C5WCW2_PSEPU</name>
<dbReference type="Gene3D" id="3.30.420.280">
    <property type="match status" value="1"/>
</dbReference>
<gene>
    <name evidence="3" type="ORF">CRX57_00130</name>
</gene>
<evidence type="ECO:0000313" key="3">
    <source>
        <dbReference type="EMBL" id="PHH44305.1"/>
    </source>
</evidence>
<dbReference type="InterPro" id="IPR035413">
    <property type="entry name" value="Terminase_L_C"/>
</dbReference>
<evidence type="ECO:0000259" key="1">
    <source>
        <dbReference type="Pfam" id="PF04466"/>
    </source>
</evidence>
<comment type="caution">
    <text evidence="3">The sequence shown here is derived from an EMBL/GenBank/DDBJ whole genome shotgun (WGS) entry which is preliminary data.</text>
</comment>
<accession>A0A2C5WCW2</accession>
<dbReference type="EMBL" id="PDKZ01000001">
    <property type="protein sequence ID" value="PHH44305.1"/>
    <property type="molecule type" value="Genomic_DNA"/>
</dbReference>
<feature type="domain" description="Phage terminase large subunit N-terminal" evidence="1">
    <location>
        <begin position="22"/>
        <end position="232"/>
    </location>
</feature>
<sequence length="434" mass="50664">MATIDIQKNVNPNFKVVWQSNKPYNVLKGGRNSFKSSVIVLKLVYMMIKYIMQGEKANVVVIRKVANTIRDSVFNKVQWAISMFGLDSQFRATVSPFKIVHKRTGSTFYFYGQDDFQKLKSNDIGNIIAVWYEEAAEFNDAEDFDQSNVTFMRQKHEKAPFVQFFWSYNPPRNPYSWINEWFEDIKTNDNYLAHSSTYLDDKLGFVTEQMLEDIERIKQNDYDYYRYLYLGEAVGLGNQVYNMSTFHAIDSLPTDDRLIGISFALDTGHQQSATACGAYGLTAKGNVILLDTFYYSPAGQVIKKAPSELTVMIHDFIEKIMKQYRVPKLKMTIDSAEGALRNQYFKDYRERWHPVAKKKNQTMVDMVISLLAEGRFYYLDIPANKIFYEEHKMYRYDEKTIHTDDPKVIKEDDHTVDEFKYFVLDNARALDLKA</sequence>
<dbReference type="PANTHER" id="PTHR39184:SF1">
    <property type="entry name" value="PBSX PHAGE TERMINASE LARGE SUBUNIT"/>
    <property type="match status" value="1"/>
</dbReference>
<reference evidence="4" key="1">
    <citation type="submission" date="2017-10" db="EMBL/GenBank/DDBJ databases">
        <title>FDA dAtabase for Regulatory Grade micrObial Sequences (FDA-ARGOS): Supporting development and validation of Infectious Disease Dx tests.</title>
        <authorList>
            <person name="Goldberg B."/>
            <person name="Campos J."/>
            <person name="Tallon L."/>
            <person name="Sadzewicz L."/>
            <person name="Ott S."/>
            <person name="Zhao X."/>
            <person name="Nagaraj S."/>
            <person name="Vavikolanu K."/>
            <person name="Aluvathingal J."/>
            <person name="Nadendla S."/>
            <person name="Geyer C."/>
            <person name="Sichtig H."/>
        </authorList>
    </citation>
    <scope>NUCLEOTIDE SEQUENCE [LARGE SCALE GENOMIC DNA]</scope>
    <source>
        <strain evidence="4">FDAARGOS_376</strain>
    </source>
</reference>
<dbReference type="InterPro" id="IPR006437">
    <property type="entry name" value="Phage_terminase_lsu"/>
</dbReference>
<dbReference type="PANTHER" id="PTHR39184">
    <property type="match status" value="1"/>
</dbReference>
<feature type="domain" description="Phage terminase large subunit C-terminal" evidence="2">
    <location>
        <begin position="266"/>
        <end position="423"/>
    </location>
</feature>
<dbReference type="Gene3D" id="3.40.50.300">
    <property type="entry name" value="P-loop containing nucleotide triphosphate hydrolases"/>
    <property type="match status" value="1"/>
</dbReference>
<proteinExistence type="predicted"/>
<organism evidence="3 4">
    <name type="scientific">Pseudomonas putida</name>
    <name type="common">Arthrobacter siderocapsulatus</name>
    <dbReference type="NCBI Taxonomy" id="303"/>
    <lineage>
        <taxon>Bacteria</taxon>
        <taxon>Pseudomonadati</taxon>
        <taxon>Pseudomonadota</taxon>
        <taxon>Gammaproteobacteria</taxon>
        <taxon>Pseudomonadales</taxon>
        <taxon>Pseudomonadaceae</taxon>
        <taxon>Pseudomonas</taxon>
    </lineage>
</organism>
<dbReference type="Pfam" id="PF04466">
    <property type="entry name" value="Terminase_3"/>
    <property type="match status" value="1"/>
</dbReference>